<dbReference type="GO" id="GO:0016020">
    <property type="term" value="C:membrane"/>
    <property type="evidence" value="ECO:0007669"/>
    <property type="project" value="TreeGrafter"/>
</dbReference>
<comment type="similarity">
    <text evidence="2">Belongs to the major facilitator superfamily.</text>
</comment>
<evidence type="ECO:0000259" key="8">
    <source>
        <dbReference type="PROSITE" id="PS50850"/>
    </source>
</evidence>
<dbReference type="InterPro" id="IPR020846">
    <property type="entry name" value="MFS_dom"/>
</dbReference>
<keyword evidence="5 7" id="KW-1133">Transmembrane helix</keyword>
<feature type="transmembrane region" description="Helical" evidence="7">
    <location>
        <begin position="281"/>
        <end position="299"/>
    </location>
</feature>
<dbReference type="SUPFAM" id="SSF103473">
    <property type="entry name" value="MFS general substrate transporter"/>
    <property type="match status" value="1"/>
</dbReference>
<evidence type="ECO:0000256" key="1">
    <source>
        <dbReference type="ARBA" id="ARBA00004127"/>
    </source>
</evidence>
<dbReference type="Proteomes" id="UP000007939">
    <property type="component" value="Chromosome"/>
</dbReference>
<dbReference type="STRING" id="760011.Spico_1666"/>
<dbReference type="PANTHER" id="PTHR23514">
    <property type="entry name" value="BYPASS OF STOP CODON PROTEIN 6"/>
    <property type="match status" value="1"/>
</dbReference>
<organism evidence="9 10">
    <name type="scientific">Parasphaerochaeta coccoides (strain ATCC BAA-1237 / DSM 17374 / SPN1)</name>
    <name type="common">Sphaerochaeta coccoides</name>
    <dbReference type="NCBI Taxonomy" id="760011"/>
    <lineage>
        <taxon>Bacteria</taxon>
        <taxon>Pseudomonadati</taxon>
        <taxon>Spirochaetota</taxon>
        <taxon>Spirochaetia</taxon>
        <taxon>Spirochaetales</taxon>
        <taxon>Sphaerochaetaceae</taxon>
        <taxon>Parasphaerochaeta</taxon>
    </lineage>
</organism>
<feature type="transmembrane region" description="Helical" evidence="7">
    <location>
        <begin position="215"/>
        <end position="236"/>
    </location>
</feature>
<feature type="transmembrane region" description="Helical" evidence="7">
    <location>
        <begin position="66"/>
        <end position="86"/>
    </location>
</feature>
<dbReference type="OrthoDB" id="9795150at2"/>
<accession>F4GKI1</accession>
<evidence type="ECO:0000256" key="7">
    <source>
        <dbReference type="SAM" id="Phobius"/>
    </source>
</evidence>
<dbReference type="PROSITE" id="PS50850">
    <property type="entry name" value="MFS"/>
    <property type="match status" value="1"/>
</dbReference>
<keyword evidence="10" id="KW-1185">Reference proteome</keyword>
<feature type="transmembrane region" description="Helical" evidence="7">
    <location>
        <begin position="345"/>
        <end position="363"/>
    </location>
</feature>
<feature type="transmembrane region" description="Helical" evidence="7">
    <location>
        <begin position="256"/>
        <end position="274"/>
    </location>
</feature>
<dbReference type="PANTHER" id="PTHR23514:SF3">
    <property type="entry name" value="BYPASS OF STOP CODON PROTEIN 6"/>
    <property type="match status" value="1"/>
</dbReference>
<evidence type="ECO:0000256" key="5">
    <source>
        <dbReference type="ARBA" id="ARBA00022989"/>
    </source>
</evidence>
<feature type="transmembrane region" description="Helical" evidence="7">
    <location>
        <begin position="34"/>
        <end position="54"/>
    </location>
</feature>
<gene>
    <name evidence="9" type="ordered locus">Spico_1666</name>
</gene>
<reference evidence="10" key="1">
    <citation type="submission" date="2011-04" db="EMBL/GenBank/DDBJ databases">
        <title>The complete genome of Spirochaeta coccoides DSM 17374.</title>
        <authorList>
            <person name="Lucas S."/>
            <person name="Copeland A."/>
            <person name="Lapidus A."/>
            <person name="Bruce D."/>
            <person name="Goodwin L."/>
            <person name="Pitluck S."/>
            <person name="Peters L."/>
            <person name="Kyrpides N."/>
            <person name="Mavromatis K."/>
            <person name="Pagani I."/>
            <person name="Ivanova N."/>
            <person name="Ovchinnikova G."/>
            <person name="Lu M."/>
            <person name="Detter J.C."/>
            <person name="Tapia R."/>
            <person name="Han C."/>
            <person name="Land M."/>
            <person name="Hauser L."/>
            <person name="Markowitz V."/>
            <person name="Cheng J.-F."/>
            <person name="Hugenholtz P."/>
            <person name="Woyke T."/>
            <person name="Wu D."/>
            <person name="Spring S."/>
            <person name="Schroeder M."/>
            <person name="Brambilla E."/>
            <person name="Klenk H.-P."/>
            <person name="Eisen J.A."/>
        </authorList>
    </citation>
    <scope>NUCLEOTIDE SEQUENCE [LARGE SCALE GENOMIC DNA]</scope>
    <source>
        <strain evidence="10">ATCC BAA-1237 / DSM 17374 / SPN1</strain>
    </source>
</reference>
<evidence type="ECO:0000256" key="6">
    <source>
        <dbReference type="ARBA" id="ARBA00023136"/>
    </source>
</evidence>
<dbReference type="RefSeq" id="WP_013740257.1">
    <property type="nucleotide sequence ID" value="NC_015436.1"/>
</dbReference>
<keyword evidence="3" id="KW-0813">Transport</keyword>
<keyword evidence="4 7" id="KW-0812">Transmembrane</keyword>
<keyword evidence="6 7" id="KW-0472">Membrane</keyword>
<dbReference type="InterPro" id="IPR036259">
    <property type="entry name" value="MFS_trans_sf"/>
</dbReference>
<dbReference type="eggNOG" id="COG0738">
    <property type="taxonomic scope" value="Bacteria"/>
</dbReference>
<evidence type="ECO:0000313" key="9">
    <source>
        <dbReference type="EMBL" id="AEC02864.1"/>
    </source>
</evidence>
<dbReference type="InterPro" id="IPR051788">
    <property type="entry name" value="MFS_Transporter"/>
</dbReference>
<proteinExistence type="inferred from homology"/>
<evidence type="ECO:0000256" key="3">
    <source>
        <dbReference type="ARBA" id="ARBA00022448"/>
    </source>
</evidence>
<dbReference type="Pfam" id="PF07690">
    <property type="entry name" value="MFS_1"/>
    <property type="match status" value="1"/>
</dbReference>
<feature type="domain" description="Major facilitator superfamily (MFS) profile" evidence="8">
    <location>
        <begin position="5"/>
        <end position="388"/>
    </location>
</feature>
<name>F4GKI1_PARC1</name>
<evidence type="ECO:0000313" key="10">
    <source>
        <dbReference type="Proteomes" id="UP000007939"/>
    </source>
</evidence>
<reference evidence="9 10" key="2">
    <citation type="journal article" date="2012" name="Stand. Genomic Sci.">
        <title>Complete genome sequence of the termite hindgut bacterium Spirochaeta coccoides type strain (SPN1(T)), reclassification in the genus Sphaerochaeta as Sphaerochaeta coccoides comb. nov. and emendations of the family Spirochaetaceae and the genus Sphaerochaeta.</title>
        <authorList>
            <person name="Abt B."/>
            <person name="Han C."/>
            <person name="Scheuner C."/>
            <person name="Lu M."/>
            <person name="Lapidus A."/>
            <person name="Nolan M."/>
            <person name="Lucas S."/>
            <person name="Hammon N."/>
            <person name="Deshpande S."/>
            <person name="Cheng J.F."/>
            <person name="Tapia R."/>
            <person name="Goodwin L.A."/>
            <person name="Pitluck S."/>
            <person name="Liolios K."/>
            <person name="Pagani I."/>
            <person name="Ivanova N."/>
            <person name="Mavromatis K."/>
            <person name="Mikhailova N."/>
            <person name="Huntemann M."/>
            <person name="Pati A."/>
            <person name="Chen A."/>
            <person name="Palaniappan K."/>
            <person name="Land M."/>
            <person name="Hauser L."/>
            <person name="Brambilla E.M."/>
            <person name="Rohde M."/>
            <person name="Spring S."/>
            <person name="Gronow S."/>
            <person name="Goker M."/>
            <person name="Woyke T."/>
            <person name="Bristow J."/>
            <person name="Eisen J.A."/>
            <person name="Markowitz V."/>
            <person name="Hugenholtz P."/>
            <person name="Kyrpides N.C."/>
            <person name="Klenk H.P."/>
            <person name="Detter J.C."/>
        </authorList>
    </citation>
    <scope>NUCLEOTIDE SEQUENCE [LARGE SCALE GENOMIC DNA]</scope>
    <source>
        <strain evidence="10">ATCC BAA-1237 / DSM 17374 / SPN1</strain>
    </source>
</reference>
<comment type="subcellular location">
    <subcellularLocation>
        <location evidence="1">Endomembrane system</location>
        <topology evidence="1">Multi-pass membrane protein</topology>
    </subcellularLocation>
</comment>
<protein>
    <submittedName>
        <fullName evidence="9">Major facilitator superfamily MFS_1</fullName>
    </submittedName>
</protein>
<feature type="transmembrane region" description="Helical" evidence="7">
    <location>
        <begin position="162"/>
        <end position="183"/>
    </location>
</feature>
<feature type="transmembrane region" description="Helical" evidence="7">
    <location>
        <begin position="92"/>
        <end position="116"/>
    </location>
</feature>
<feature type="transmembrane region" description="Helical" evidence="7">
    <location>
        <begin position="369"/>
        <end position="388"/>
    </location>
</feature>
<dbReference type="GO" id="GO:0012505">
    <property type="term" value="C:endomembrane system"/>
    <property type="evidence" value="ECO:0007669"/>
    <property type="project" value="UniProtKB-SubCell"/>
</dbReference>
<dbReference type="EMBL" id="CP002659">
    <property type="protein sequence ID" value="AEC02864.1"/>
    <property type="molecule type" value="Genomic_DNA"/>
</dbReference>
<dbReference type="InterPro" id="IPR011701">
    <property type="entry name" value="MFS"/>
</dbReference>
<feature type="transmembrane region" description="Helical" evidence="7">
    <location>
        <begin position="128"/>
        <end position="150"/>
    </location>
</feature>
<dbReference type="AlphaFoldDB" id="F4GKI1"/>
<feature type="transmembrane region" description="Helical" evidence="7">
    <location>
        <begin position="305"/>
        <end position="324"/>
    </location>
</feature>
<evidence type="ECO:0000256" key="2">
    <source>
        <dbReference type="ARBA" id="ARBA00008335"/>
    </source>
</evidence>
<sequence length="395" mass="42171">MATLLLVIIYASFISLGLPDALLGSTWPVIRVDIAASVGAAGYISFIASACTILSSIASGRILARFGVGKVTVFSVFLTAIALYGFSKAPAYWWFLILAFPLGLGAGGVDTGLNWFIAGNYEARHMNWLHAFWGVGALLGPNIMAGNLTAGGTWRNGYGTVALLQSILVIILTGAIPLWKIVADRKALPDRQKVEEQARIASGQPMLFYVKRPGVLLSMGAFLLYCAFETTLGLWSSSYLVETRSLTPVLAARWTSLFYGSIMAGRLISGFLTFTLSSRVIFRSGMALMVAGSLCFLLPVGPYGALAGIILAGLGGGPLLPTWIHLTPRRFGTQYSGRIIGIQMASSYVGISLLSPLFGLIFSKTAMDLLPVVLLSYAVGMSVLAEAVEKRLARH</sequence>
<evidence type="ECO:0000256" key="4">
    <source>
        <dbReference type="ARBA" id="ARBA00022692"/>
    </source>
</evidence>
<dbReference type="GO" id="GO:0022857">
    <property type="term" value="F:transmembrane transporter activity"/>
    <property type="evidence" value="ECO:0007669"/>
    <property type="project" value="InterPro"/>
</dbReference>
<dbReference type="Gene3D" id="1.20.1250.20">
    <property type="entry name" value="MFS general substrate transporter like domains"/>
    <property type="match status" value="1"/>
</dbReference>
<dbReference type="HOGENOM" id="CLU_021993_2_0_12"/>
<dbReference type="KEGG" id="scc:Spico_1666"/>